<evidence type="ECO:0000256" key="1">
    <source>
        <dbReference type="SAM" id="MobiDB-lite"/>
    </source>
</evidence>
<proteinExistence type="predicted"/>
<keyword evidence="2" id="KW-0812">Transmembrane</keyword>
<evidence type="ECO:0000313" key="3">
    <source>
        <dbReference type="EMBL" id="KAJ4324564.1"/>
    </source>
</evidence>
<feature type="transmembrane region" description="Helical" evidence="2">
    <location>
        <begin position="149"/>
        <end position="176"/>
    </location>
</feature>
<dbReference type="EMBL" id="JAPEUR010000058">
    <property type="protein sequence ID" value="KAJ4324564.1"/>
    <property type="molecule type" value="Genomic_DNA"/>
</dbReference>
<keyword evidence="4" id="KW-1185">Reference proteome</keyword>
<keyword evidence="2" id="KW-1133">Transmembrane helix</keyword>
<feature type="region of interest" description="Disordered" evidence="1">
    <location>
        <begin position="1"/>
        <end position="88"/>
    </location>
</feature>
<gene>
    <name evidence="3" type="ORF">N0V84_003843</name>
</gene>
<feature type="compositionally biased region" description="Basic residues" evidence="1">
    <location>
        <begin position="17"/>
        <end position="34"/>
    </location>
</feature>
<feature type="compositionally biased region" description="Basic and acidic residues" evidence="1">
    <location>
        <begin position="42"/>
        <end position="54"/>
    </location>
</feature>
<comment type="caution">
    <text evidence="3">The sequence shown here is derived from an EMBL/GenBank/DDBJ whole genome shotgun (WGS) entry which is preliminary data.</text>
</comment>
<evidence type="ECO:0000313" key="4">
    <source>
        <dbReference type="Proteomes" id="UP001140502"/>
    </source>
</evidence>
<accession>A0A9W8WGT8</accession>
<reference evidence="3" key="1">
    <citation type="submission" date="2022-10" db="EMBL/GenBank/DDBJ databases">
        <title>Tapping the CABI collections for fungal endophytes: first genome assemblies for Collariella, Neodidymelliopsis, Ascochyta clinopodiicola, Didymella pomorum, Didymosphaeria variabile, Neocosmospora piperis and Neocucurbitaria cava.</title>
        <authorList>
            <person name="Hill R."/>
        </authorList>
    </citation>
    <scope>NUCLEOTIDE SEQUENCE</scope>
    <source>
        <strain evidence="3">IMI 366586</strain>
    </source>
</reference>
<evidence type="ECO:0000256" key="2">
    <source>
        <dbReference type="SAM" id="Phobius"/>
    </source>
</evidence>
<protein>
    <submittedName>
        <fullName evidence="3">Uncharacterized protein</fullName>
    </submittedName>
</protein>
<name>A0A9W8WGT8_9HYPO</name>
<sequence length="480" mass="54745">MPGHLLSDTEDDDHNRAIRKATRRMQQRQQRHKKQDQPGGSRTRDDADSDERPRPPLFGRKGHPRPSQAGTERSEKFSTHSHKERAPRPAKTSWFQILRVQLGRSCEPAVKSFKNVLHLLITTFLDALTLVVKACSLAQRLFNALIPRIVVQAVLIAVFVLIIVLACISVLVAFAVDGYCSAVSTFTWVPSQLTEFCVVTSPPRVQLRTDLSKEDTLEGWNPLVPSLYVFLRESFESVEVDLAAALALVETSDFDLSTGHFKDGYIDGISLCKKLEFEFMKQQRALWTNVDLFIREFPTDRPRQHWTWDRLGFVNKKMIEEAQELNKQLIDLLENGLAQTMDFSRKIPQNMFNTVFVKLFNPDVDAFRAQVNNALQTLQIMPSTAPETDDLFASTTVWSISSGAILDLLTGRGEMLKQDMEWLRGTLAALKEYQLMLQYGRRELDKDALEAVARESIGRTWESGQKWRARLKQYFAEGNI</sequence>
<keyword evidence="2" id="KW-0472">Membrane</keyword>
<dbReference type="OrthoDB" id="5095011at2759"/>
<dbReference type="AlphaFoldDB" id="A0A9W8WGT8"/>
<organism evidence="3 4">
    <name type="scientific">Fusarium piperis</name>
    <dbReference type="NCBI Taxonomy" id="1435070"/>
    <lineage>
        <taxon>Eukaryota</taxon>
        <taxon>Fungi</taxon>
        <taxon>Dikarya</taxon>
        <taxon>Ascomycota</taxon>
        <taxon>Pezizomycotina</taxon>
        <taxon>Sordariomycetes</taxon>
        <taxon>Hypocreomycetidae</taxon>
        <taxon>Hypocreales</taxon>
        <taxon>Nectriaceae</taxon>
        <taxon>Fusarium</taxon>
        <taxon>Fusarium solani species complex</taxon>
    </lineage>
</organism>
<dbReference type="Proteomes" id="UP001140502">
    <property type="component" value="Unassembled WGS sequence"/>
</dbReference>